<evidence type="ECO:0000313" key="2">
    <source>
        <dbReference type="EMBL" id="KIW98013.1"/>
    </source>
</evidence>
<dbReference type="Proteomes" id="UP000053789">
    <property type="component" value="Unassembled WGS sequence"/>
</dbReference>
<proteinExistence type="predicted"/>
<evidence type="ECO:0000259" key="1">
    <source>
        <dbReference type="Pfam" id="PF00753"/>
    </source>
</evidence>
<evidence type="ECO:0000313" key="3">
    <source>
        <dbReference type="Proteomes" id="UP000053789"/>
    </source>
</evidence>
<dbReference type="Gene3D" id="3.60.15.10">
    <property type="entry name" value="Ribonuclease Z/Hydroxyacylglutathione hydrolase-like"/>
    <property type="match status" value="1"/>
</dbReference>
<protein>
    <recommendedName>
        <fullName evidence="1">Metallo-beta-lactamase domain-containing protein</fullName>
    </recommendedName>
</protein>
<dbReference type="InterPro" id="IPR036866">
    <property type="entry name" value="RibonucZ/Hydroxyglut_hydro"/>
</dbReference>
<keyword evidence="3" id="KW-1185">Reference proteome</keyword>
<name>A0A0D2HXC0_CLAB1</name>
<dbReference type="EMBL" id="KN846981">
    <property type="protein sequence ID" value="KIW98013.1"/>
    <property type="molecule type" value="Genomic_DNA"/>
</dbReference>
<accession>A0A0D2HXC0</accession>
<gene>
    <name evidence="2" type="ORF">Z519_01597</name>
</gene>
<dbReference type="OrthoDB" id="10250730at2759"/>
<dbReference type="InterPro" id="IPR001279">
    <property type="entry name" value="Metallo-B-lactamas"/>
</dbReference>
<dbReference type="AlphaFoldDB" id="A0A0D2HXC0"/>
<dbReference type="SUPFAM" id="SSF56281">
    <property type="entry name" value="Metallo-hydrolase/oxidoreductase"/>
    <property type="match status" value="1"/>
</dbReference>
<dbReference type="HOGENOM" id="CLU_2542380_0_0_1"/>
<dbReference type="GeneID" id="27694525"/>
<dbReference type="RefSeq" id="XP_016624682.1">
    <property type="nucleotide sequence ID" value="XM_016759354.1"/>
</dbReference>
<dbReference type="Pfam" id="PF00753">
    <property type="entry name" value="Lactamase_B"/>
    <property type="match status" value="1"/>
</dbReference>
<sequence>MTDLFPRTADSENRKLLAAVKATGNDIKDVKAVVIRHLHLDHAGRPGHFLDPDVPIVVHEEKFKHVCWDVAADTDLGACLSIT</sequence>
<organism evidence="2 3">
    <name type="scientific">Cladophialophora bantiana (strain ATCC 10958 / CBS 173.52 / CDC B-1940 / NIH 8579)</name>
    <name type="common">Xylohypha bantiana</name>
    <dbReference type="NCBI Taxonomy" id="1442370"/>
    <lineage>
        <taxon>Eukaryota</taxon>
        <taxon>Fungi</taxon>
        <taxon>Dikarya</taxon>
        <taxon>Ascomycota</taxon>
        <taxon>Pezizomycotina</taxon>
        <taxon>Eurotiomycetes</taxon>
        <taxon>Chaetothyriomycetidae</taxon>
        <taxon>Chaetothyriales</taxon>
        <taxon>Herpotrichiellaceae</taxon>
        <taxon>Cladophialophora</taxon>
    </lineage>
</organism>
<feature type="domain" description="Metallo-beta-lactamase" evidence="1">
    <location>
        <begin position="14"/>
        <end position="70"/>
    </location>
</feature>
<reference evidence="2" key="1">
    <citation type="submission" date="2015-01" db="EMBL/GenBank/DDBJ databases">
        <title>The Genome Sequence of Cladophialophora bantiana CBS 173.52.</title>
        <authorList>
            <consortium name="The Broad Institute Genomics Platform"/>
            <person name="Cuomo C."/>
            <person name="de Hoog S."/>
            <person name="Gorbushina A."/>
            <person name="Stielow B."/>
            <person name="Teixiera M."/>
            <person name="Abouelleil A."/>
            <person name="Chapman S.B."/>
            <person name="Priest M."/>
            <person name="Young S.K."/>
            <person name="Wortman J."/>
            <person name="Nusbaum C."/>
            <person name="Birren B."/>
        </authorList>
    </citation>
    <scope>NUCLEOTIDE SEQUENCE [LARGE SCALE GENOMIC DNA]</scope>
    <source>
        <strain evidence="2">CBS 173.52</strain>
    </source>
</reference>